<keyword evidence="1" id="KW-0805">Transcription regulation</keyword>
<dbReference type="InterPro" id="IPR020449">
    <property type="entry name" value="Tscrpt_reg_AraC-type_HTH"/>
</dbReference>
<evidence type="ECO:0000256" key="1">
    <source>
        <dbReference type="ARBA" id="ARBA00023015"/>
    </source>
</evidence>
<dbReference type="Pfam" id="PF12833">
    <property type="entry name" value="HTH_18"/>
    <property type="match status" value="1"/>
</dbReference>
<dbReference type="AlphaFoldDB" id="Q6FAM0"/>
<dbReference type="PANTHER" id="PTHR46796">
    <property type="entry name" value="HTH-TYPE TRANSCRIPTIONAL ACTIVATOR RHAS-RELATED"/>
    <property type="match status" value="1"/>
</dbReference>
<feature type="domain" description="HTH araC/xylS-type" evidence="5">
    <location>
        <begin position="174"/>
        <end position="273"/>
    </location>
</feature>
<dbReference type="STRING" id="202950.GCA_001485005_00297"/>
<name>Q6FAM0_ACIAD</name>
<dbReference type="InterPro" id="IPR018060">
    <property type="entry name" value="HTH_AraC"/>
</dbReference>
<dbReference type="GeneID" id="45234430"/>
<evidence type="ECO:0000256" key="4">
    <source>
        <dbReference type="ARBA" id="ARBA00023163"/>
    </source>
</evidence>
<keyword evidence="3" id="KW-0010">Activator</keyword>
<dbReference type="GO" id="GO:0043565">
    <property type="term" value="F:sequence-specific DNA binding"/>
    <property type="evidence" value="ECO:0007669"/>
    <property type="project" value="InterPro"/>
</dbReference>
<dbReference type="SUPFAM" id="SSF51215">
    <property type="entry name" value="Regulatory protein AraC"/>
    <property type="match status" value="1"/>
</dbReference>
<dbReference type="Pfam" id="PF02311">
    <property type="entry name" value="AraC_binding"/>
    <property type="match status" value="1"/>
</dbReference>
<sequence length="281" mass="32910">MTHLSNQFWTDPRMPYVETRRACMSRICYKAHSHPTFSIGAVDSGKSYFSSYLHTNMEISAGTVVSIPAYLEHSCNPLPNQTWSYQMMHLELNWVKQFFEETVAESFGSQIPELKPEIIHHPKIYQHFSHLNTMLFDSERTILEKEQLLIETLNQIIFPSLQLKYLNDKKNSTNLLSKLLEILLQHDDFISLEQLSRYGGISRYAIIRLFKKNFGLTPHAFQLNMRVNQARELLKKGKAIIHIAYDLGFVDQSHFYRVFKSLTGISPKDYQQHFSRNFIQE</sequence>
<dbReference type="Gene3D" id="1.10.10.60">
    <property type="entry name" value="Homeodomain-like"/>
    <property type="match status" value="2"/>
</dbReference>
<dbReference type="InterPro" id="IPR037923">
    <property type="entry name" value="HTH-like"/>
</dbReference>
<accession>Q6FAM0</accession>
<dbReference type="InterPro" id="IPR009057">
    <property type="entry name" value="Homeodomain-like_sf"/>
</dbReference>
<dbReference type="eggNOG" id="COG2207">
    <property type="taxonomic scope" value="Bacteria"/>
</dbReference>
<evidence type="ECO:0000313" key="6">
    <source>
        <dbReference type="EMBL" id="CAG68893.1"/>
    </source>
</evidence>
<keyword evidence="4" id="KW-0804">Transcription</keyword>
<dbReference type="InterPro" id="IPR050204">
    <property type="entry name" value="AraC_XylS_family_regulators"/>
</dbReference>
<gene>
    <name evidence="6" type="ordered locus">ACIAD2084</name>
</gene>
<protein>
    <submittedName>
        <fullName evidence="6">Putative transcriptional regulator (AraC family)</fullName>
    </submittedName>
</protein>
<dbReference type="SMART" id="SM00342">
    <property type="entry name" value="HTH_ARAC"/>
    <property type="match status" value="1"/>
</dbReference>
<dbReference type="SUPFAM" id="SSF46689">
    <property type="entry name" value="Homeodomain-like"/>
    <property type="match status" value="2"/>
</dbReference>
<dbReference type="KEGG" id="aci:ACIAD2084"/>
<dbReference type="BioCyc" id="ASP62977:ACIAD_RS09560-MONOMER"/>
<dbReference type="HOGENOM" id="CLU_000445_88_16_6"/>
<dbReference type="Proteomes" id="UP000000430">
    <property type="component" value="Chromosome"/>
</dbReference>
<evidence type="ECO:0000259" key="5">
    <source>
        <dbReference type="PROSITE" id="PS01124"/>
    </source>
</evidence>
<keyword evidence="2" id="KW-0238">DNA-binding</keyword>
<evidence type="ECO:0000313" key="7">
    <source>
        <dbReference type="Proteomes" id="UP000000430"/>
    </source>
</evidence>
<evidence type="ECO:0000256" key="3">
    <source>
        <dbReference type="ARBA" id="ARBA00023159"/>
    </source>
</evidence>
<reference evidence="6 7" key="1">
    <citation type="journal article" date="2004" name="Nucleic Acids Res.">
        <title>Unique features revealed by the genome sequence of Acinetobacter sp. ADP1, a versatile and naturally transformation competent bacterium.</title>
        <authorList>
            <person name="Barbe V."/>
            <person name="Vallenet D."/>
            <person name="Fonknechten N."/>
            <person name="Kreimeyer A."/>
            <person name="Oztas S."/>
            <person name="Labarre L."/>
            <person name="Cruveiller S."/>
            <person name="Robert C."/>
            <person name="Duprat S."/>
            <person name="Wincker P."/>
            <person name="Ornston L.N."/>
            <person name="Weissenbach J."/>
            <person name="Marliere P."/>
            <person name="Cohen G.N."/>
            <person name="Medigue C."/>
        </authorList>
    </citation>
    <scope>NUCLEOTIDE SEQUENCE [LARGE SCALE GENOMIC DNA]</scope>
    <source>
        <strain evidence="7">ATCC 33305 / BD413 / ADP1</strain>
    </source>
</reference>
<dbReference type="InterPro" id="IPR003313">
    <property type="entry name" value="AraC-bd"/>
</dbReference>
<dbReference type="EMBL" id="CR543861">
    <property type="protein sequence ID" value="CAG68893.1"/>
    <property type="molecule type" value="Genomic_DNA"/>
</dbReference>
<dbReference type="OrthoDB" id="9809338at2"/>
<dbReference type="GO" id="GO:0003700">
    <property type="term" value="F:DNA-binding transcription factor activity"/>
    <property type="evidence" value="ECO:0007669"/>
    <property type="project" value="InterPro"/>
</dbReference>
<dbReference type="PANTHER" id="PTHR46796:SF12">
    <property type="entry name" value="HTH-TYPE DNA-BINDING TRANSCRIPTIONAL ACTIVATOR EUTR"/>
    <property type="match status" value="1"/>
</dbReference>
<proteinExistence type="predicted"/>
<evidence type="ECO:0000256" key="2">
    <source>
        <dbReference type="ARBA" id="ARBA00023125"/>
    </source>
</evidence>
<organism evidence="6 7">
    <name type="scientific">Acinetobacter baylyi (strain ATCC 33305 / BD413 / ADP1)</name>
    <dbReference type="NCBI Taxonomy" id="62977"/>
    <lineage>
        <taxon>Bacteria</taxon>
        <taxon>Pseudomonadati</taxon>
        <taxon>Pseudomonadota</taxon>
        <taxon>Gammaproteobacteria</taxon>
        <taxon>Moraxellales</taxon>
        <taxon>Moraxellaceae</taxon>
        <taxon>Acinetobacter</taxon>
    </lineage>
</organism>
<dbReference type="RefSeq" id="WP_004927529.1">
    <property type="nucleotide sequence ID" value="NC_005966.1"/>
</dbReference>
<dbReference type="PRINTS" id="PR00032">
    <property type="entry name" value="HTHARAC"/>
</dbReference>
<dbReference type="PROSITE" id="PS01124">
    <property type="entry name" value="HTH_ARAC_FAMILY_2"/>
    <property type="match status" value="1"/>
</dbReference>